<evidence type="ECO:0000313" key="2">
    <source>
        <dbReference type="Proteomes" id="UP001059672"/>
    </source>
</evidence>
<organism evidence="1 2">
    <name type="scientific">Pseudomonas benzenivorans</name>
    <dbReference type="NCBI Taxonomy" id="556533"/>
    <lineage>
        <taxon>Bacteria</taxon>
        <taxon>Pseudomonadati</taxon>
        <taxon>Pseudomonadota</taxon>
        <taxon>Gammaproteobacteria</taxon>
        <taxon>Pseudomonadales</taxon>
        <taxon>Pseudomonadaceae</taxon>
        <taxon>Pseudomonas</taxon>
    </lineage>
</organism>
<dbReference type="EMBL" id="CP073346">
    <property type="protein sequence ID" value="UTW08226.1"/>
    <property type="molecule type" value="Genomic_DNA"/>
</dbReference>
<protein>
    <submittedName>
        <fullName evidence="1">Uncharacterized protein</fullName>
    </submittedName>
</protein>
<name>A0ABY5HB45_9PSED</name>
<proteinExistence type="predicted"/>
<evidence type="ECO:0000313" key="1">
    <source>
        <dbReference type="EMBL" id="UTW08226.1"/>
    </source>
</evidence>
<dbReference type="RefSeq" id="WP_255838840.1">
    <property type="nucleotide sequence ID" value="NZ_CP073346.1"/>
</dbReference>
<accession>A0ABY5HB45</accession>
<dbReference type="Proteomes" id="UP001059672">
    <property type="component" value="Chromosome"/>
</dbReference>
<reference evidence="1" key="1">
    <citation type="submission" date="2021-04" db="EMBL/GenBank/DDBJ databases">
        <title>Oceanospirillales bacteria with DddD are important DMSP degraders in coastal seawater.</title>
        <authorList>
            <person name="Liu J."/>
        </authorList>
    </citation>
    <scope>NUCLEOTIDE SEQUENCE</scope>
    <source>
        <strain evidence="1">D13-4</strain>
    </source>
</reference>
<keyword evidence="2" id="KW-1185">Reference proteome</keyword>
<sequence length="295" mass="32178">MSTIDITLKAADQGPIAPPAQGFFYVDQGNYQTFVLADTPLTAYSDSATSCIITAVVSSFDNRNTLTLAHLDSPDCIDAFFDLIASQAANGYQVFAQGANPPDNSTAQDNANQLRTRIDQLGSKVARCELALLQGDPRQDNRGDFGVSYSGDGRAVASNQPYDLQLYQRDPTCGGQTVYCIMRRQEQPPVQIRDAGQPFTHAELVELAEIALQFRKDPQDPATAFSNIVNLQSDEIRQNWSTTPAYEAPWFSDQLKLGAAFAIAMAPVVSLSAQHLSRTTPPSFGRLRKALLVPR</sequence>
<gene>
    <name evidence="1" type="ORF">KDW96_02540</name>
</gene>